<organism evidence="2 3">
    <name type="scientific">Paeniglutamicibacter terrestris</name>
    <dbReference type="NCBI Taxonomy" id="2723403"/>
    <lineage>
        <taxon>Bacteria</taxon>
        <taxon>Bacillati</taxon>
        <taxon>Actinomycetota</taxon>
        <taxon>Actinomycetes</taxon>
        <taxon>Micrococcales</taxon>
        <taxon>Micrococcaceae</taxon>
        <taxon>Paeniglutamicibacter</taxon>
    </lineage>
</organism>
<protein>
    <recommendedName>
        <fullName evidence="4">DNA methylase adenine-specific domain-containing protein</fullName>
    </recommendedName>
</protein>
<gene>
    <name evidence="2" type="ORF">HED64_14970</name>
</gene>
<keyword evidence="3" id="KW-1185">Reference proteome</keyword>
<keyword evidence="1" id="KW-0175">Coiled coil</keyword>
<sequence>MGHAGNADLKLSLVDISRLAMVQRPVVSMWRIRHSTSATQFPDPVEVRNKQELFHADDIVEWLQETGLGNNPTVAEDVAAFASRARENFDLVTALLVVRALCGTQLADMHPEDVIDFADELDPDDECLFSEIESGASSLEPLLTYTDQLVDATFSASAAFEKLMEDRSRFERTDALFDPRVLGLVALAARSLTDGQASFSDATPGGSDLLLAIADSFDEATSVTLKTASPTPAPSRLAIRRLKVHAFSRENLHIGAPTVAFPGQIVVAHFPAANYSSMTDKQIMTAVDNIALELDGTQAAIVLAPARLLTDALEARTPARIRDTLLRSGKLRAAIRLPAGLLKSRPRQPLALWVLGKERINTPIADRWTTIADLSALTLDDSSSQDVVADLMASMQSRDTLKARAFRFTRLVRTSVLLAGDGNLCTIPLKPNVLQAQSSGHTELLVNAEAAIEALNSTSHGYLLDIQLDLGAAVAVSPATLGELLETKHLRLLAGSRLHAHDTTNSNGFTVIGLPELQNGTSTRHIDKLQLASQYPQAHLTEPGDVVFSTIGKPSAWVDRRGLSIVEFPARILRINHATRAGLIPSVLAADITSGQGGSWRRWHVKRFHEEHLKNTKTALEQIESSRQQALDRAARLEQLSNLLAQGSATAALRINSTTSTLEGNN</sequence>
<evidence type="ECO:0008006" key="4">
    <source>
        <dbReference type="Google" id="ProtNLM"/>
    </source>
</evidence>
<dbReference type="EMBL" id="JAAWVT010000008">
    <property type="protein sequence ID" value="NKG22001.1"/>
    <property type="molecule type" value="Genomic_DNA"/>
</dbReference>
<accession>A0ABX1G8U4</accession>
<evidence type="ECO:0000313" key="2">
    <source>
        <dbReference type="EMBL" id="NKG22001.1"/>
    </source>
</evidence>
<dbReference type="Proteomes" id="UP000746595">
    <property type="component" value="Unassembled WGS sequence"/>
</dbReference>
<proteinExistence type="predicted"/>
<reference evidence="2 3" key="1">
    <citation type="submission" date="2020-04" db="EMBL/GenBank/DDBJ databases">
        <title>Paeniglutamicibacter sp. ANT13_2, a novel actinomycete isolated from sediment in Antarctica.</title>
        <authorList>
            <person name="Sakdapetsiri C."/>
            <person name="Pinyakong O."/>
        </authorList>
    </citation>
    <scope>NUCLEOTIDE SEQUENCE [LARGE SCALE GENOMIC DNA]</scope>
    <source>
        <strain evidence="2 3">ANT13_2</strain>
    </source>
</reference>
<feature type="coiled-coil region" evidence="1">
    <location>
        <begin position="613"/>
        <end position="640"/>
    </location>
</feature>
<evidence type="ECO:0000313" key="3">
    <source>
        <dbReference type="Proteomes" id="UP000746595"/>
    </source>
</evidence>
<name>A0ABX1G8U4_9MICC</name>
<comment type="caution">
    <text evidence="2">The sequence shown here is derived from an EMBL/GenBank/DDBJ whole genome shotgun (WGS) entry which is preliminary data.</text>
</comment>
<evidence type="ECO:0000256" key="1">
    <source>
        <dbReference type="SAM" id="Coils"/>
    </source>
</evidence>
<dbReference type="RefSeq" id="WP_168152810.1">
    <property type="nucleotide sequence ID" value="NZ_JAAWVT010000008.1"/>
</dbReference>